<dbReference type="EMBL" id="CP049056">
    <property type="protein sequence ID" value="QIE56667.1"/>
    <property type="molecule type" value="Genomic_DNA"/>
</dbReference>
<keyword evidence="2 5" id="KW-0489">Methyltransferase</keyword>
<dbReference type="GO" id="GO:0015948">
    <property type="term" value="P:methanogenesis"/>
    <property type="evidence" value="ECO:0007669"/>
    <property type="project" value="UniProtKB-UniRule"/>
</dbReference>
<protein>
    <recommendedName>
        <fullName evidence="4">Methyltransferase</fullName>
        <ecNumber evidence="4">2.1.1.-</ecNumber>
    </recommendedName>
</protein>
<reference evidence="5 6" key="1">
    <citation type="submission" date="2020-02" db="EMBL/GenBank/DDBJ databases">
        <title>complete genome sequence of Rhodobacteraceae bacterium.</title>
        <authorList>
            <person name="Park J."/>
            <person name="Kim Y.-S."/>
            <person name="Kim K.-H."/>
        </authorList>
    </citation>
    <scope>NUCLEOTIDE SEQUENCE [LARGE SCALE GENOMIC DNA]</scope>
    <source>
        <strain evidence="5 6">RR4-56</strain>
    </source>
</reference>
<keyword evidence="3 4" id="KW-0808">Transferase</keyword>
<dbReference type="InterPro" id="IPR010426">
    <property type="entry name" value="MTTB_MeTrfase"/>
</dbReference>
<keyword evidence="6" id="KW-1185">Reference proteome</keyword>
<evidence type="ECO:0000256" key="3">
    <source>
        <dbReference type="ARBA" id="ARBA00022679"/>
    </source>
</evidence>
<evidence type="ECO:0000313" key="6">
    <source>
        <dbReference type="Proteomes" id="UP000503336"/>
    </source>
</evidence>
<dbReference type="Gene3D" id="3.20.20.480">
    <property type="entry name" value="Trimethylamine methyltransferase-like"/>
    <property type="match status" value="1"/>
</dbReference>
<dbReference type="Proteomes" id="UP000503336">
    <property type="component" value="Chromosome"/>
</dbReference>
<dbReference type="PIRSF" id="PIRSF037567">
    <property type="entry name" value="MTTB_MeTrfase"/>
    <property type="match status" value="1"/>
</dbReference>
<evidence type="ECO:0000256" key="4">
    <source>
        <dbReference type="PIRNR" id="PIRNR037567"/>
    </source>
</evidence>
<accession>A0A7L5C1H4</accession>
<gene>
    <name evidence="5" type="ORF">G5B40_15255</name>
</gene>
<dbReference type="Pfam" id="PF06253">
    <property type="entry name" value="MTTB"/>
    <property type="match status" value="1"/>
</dbReference>
<dbReference type="AlphaFoldDB" id="A0A7L5C1H4"/>
<dbReference type="InterPro" id="IPR038601">
    <property type="entry name" value="MttB-like_sf"/>
</dbReference>
<evidence type="ECO:0000256" key="2">
    <source>
        <dbReference type="ARBA" id="ARBA00022603"/>
    </source>
</evidence>
<dbReference type="GO" id="GO:0008168">
    <property type="term" value="F:methyltransferase activity"/>
    <property type="evidence" value="ECO:0007669"/>
    <property type="project" value="UniProtKB-KW"/>
</dbReference>
<organism evidence="5 6">
    <name type="scientific">Pikeienuella piscinae</name>
    <dbReference type="NCBI Taxonomy" id="2748098"/>
    <lineage>
        <taxon>Bacteria</taxon>
        <taxon>Pseudomonadati</taxon>
        <taxon>Pseudomonadota</taxon>
        <taxon>Alphaproteobacteria</taxon>
        <taxon>Rhodobacterales</taxon>
        <taxon>Paracoccaceae</taxon>
        <taxon>Pikeienuella</taxon>
    </lineage>
</organism>
<proteinExistence type="inferred from homology"/>
<dbReference type="KEGG" id="hdh:G5B40_15255"/>
<evidence type="ECO:0000256" key="1">
    <source>
        <dbReference type="ARBA" id="ARBA00007137"/>
    </source>
</evidence>
<evidence type="ECO:0000313" key="5">
    <source>
        <dbReference type="EMBL" id="QIE56667.1"/>
    </source>
</evidence>
<dbReference type="EC" id="2.1.1.-" evidence="4"/>
<sequence>MHSLRGPGLENLDISVQPRSRCASRRGRAARQSVDTPVIAPRSRKIPAYALLPDDVLAAIEDQADWILATIGVEFRGDQTALDLFAAAGAVVEGERVRFAPGLARRLCATAPAEFKLHARDPANTVTLGGDNIVLMPGYGSPFVSDLERGRRYSTLEDFQNFVKLAYSSPWLHHSGGTVCEPTDIPVNKRHLDMVLAHLTLSSKPFMGGVTSPSRAQDSIDMARIVFGAAFMKNNAVMQGNINANSPLIYDEAMSGALRVYAAANQCVCVSPAIFAGAMGPLPPAAVAAQTLAEGMVGIALAQLVRPGCPVVFGSFHSTMNLKSGALTFGSPEANLVTMALSQLGRRLGLPVRSGGGQITASNAADGQAMQDSTGAMWSTLLSGAHQVWHAAGWLEGGLVMSYEKFIMDLDHCGAMLTLLQGFGADAETLGREAYLETGPGQNFLSTQHTLRHYATANYQPEIREAGPYETWVEKGSPTLDQRAEPRWKQMLTAYRPPPIDPAILAALQDFVAARKSSMPDEWY</sequence>
<dbReference type="GO" id="GO:0032259">
    <property type="term" value="P:methylation"/>
    <property type="evidence" value="ECO:0007669"/>
    <property type="project" value="UniProtKB-KW"/>
</dbReference>
<name>A0A7L5C1H4_9RHOB</name>
<comment type="similarity">
    <text evidence="1 4">Belongs to the trimethylamine methyltransferase family.</text>
</comment>